<evidence type="ECO:0000313" key="1">
    <source>
        <dbReference type="EMBL" id="EFN90087.1"/>
    </source>
</evidence>
<name>E2B2H2_HARSA</name>
<organism evidence="2">
    <name type="scientific">Harpegnathos saltator</name>
    <name type="common">Jerdon's jumping ant</name>
    <dbReference type="NCBI Taxonomy" id="610380"/>
    <lineage>
        <taxon>Eukaryota</taxon>
        <taxon>Metazoa</taxon>
        <taxon>Ecdysozoa</taxon>
        <taxon>Arthropoda</taxon>
        <taxon>Hexapoda</taxon>
        <taxon>Insecta</taxon>
        <taxon>Pterygota</taxon>
        <taxon>Neoptera</taxon>
        <taxon>Endopterygota</taxon>
        <taxon>Hymenoptera</taxon>
        <taxon>Apocrita</taxon>
        <taxon>Aculeata</taxon>
        <taxon>Formicoidea</taxon>
        <taxon>Formicidae</taxon>
        <taxon>Ponerinae</taxon>
        <taxon>Ponerini</taxon>
        <taxon>Harpegnathos</taxon>
    </lineage>
</organism>
<dbReference type="InParanoid" id="E2B2H2"/>
<evidence type="ECO:0000313" key="2">
    <source>
        <dbReference type="Proteomes" id="UP000008237"/>
    </source>
</evidence>
<dbReference type="OMA" id="MWHIAPK"/>
<proteinExistence type="predicted"/>
<dbReference type="OrthoDB" id="10060618at2759"/>
<dbReference type="Proteomes" id="UP000008237">
    <property type="component" value="Unassembled WGS sequence"/>
</dbReference>
<keyword evidence="2" id="KW-1185">Reference proteome</keyword>
<gene>
    <name evidence="1" type="ORF">EAI_16081</name>
</gene>
<accession>E2B2H2</accession>
<dbReference type="EMBL" id="GL445145">
    <property type="protein sequence ID" value="EFN90087.1"/>
    <property type="molecule type" value="Genomic_DNA"/>
</dbReference>
<reference evidence="1 2" key="1">
    <citation type="journal article" date="2010" name="Science">
        <title>Genomic comparison of the ants Camponotus floridanus and Harpegnathos saltator.</title>
        <authorList>
            <person name="Bonasio R."/>
            <person name="Zhang G."/>
            <person name="Ye C."/>
            <person name="Mutti N.S."/>
            <person name="Fang X."/>
            <person name="Qin N."/>
            <person name="Donahue G."/>
            <person name="Yang P."/>
            <person name="Li Q."/>
            <person name="Li C."/>
            <person name="Zhang P."/>
            <person name="Huang Z."/>
            <person name="Berger S.L."/>
            <person name="Reinberg D."/>
            <person name="Wang J."/>
            <person name="Liebig J."/>
        </authorList>
    </citation>
    <scope>NUCLEOTIDE SEQUENCE [LARGE SCALE GENOMIC DNA]</scope>
    <source>
        <strain evidence="1 2">R22 G/1</strain>
    </source>
</reference>
<protein>
    <submittedName>
        <fullName evidence="1">Uncharacterized protein</fullName>
    </submittedName>
</protein>
<dbReference type="AlphaFoldDB" id="E2B2H2"/>
<sequence>MWHIAPKPHLNSGSKIVQIVAYLATGIFNEGYTAILLTMQLLEINIGQQCKMFADNYDAQRVTRGERRRSSTTKEARTARRLEQMQRNEFYEEAEGLQYGPGIAD</sequence>